<dbReference type="Gene3D" id="3.40.50.2300">
    <property type="match status" value="1"/>
</dbReference>
<dbReference type="InterPro" id="IPR001789">
    <property type="entry name" value="Sig_transdc_resp-reg_receiver"/>
</dbReference>
<dbReference type="SUPFAM" id="SSF52172">
    <property type="entry name" value="CheY-like"/>
    <property type="match status" value="1"/>
</dbReference>
<dbReference type="PROSITE" id="PS51755">
    <property type="entry name" value="OMPR_PHOB"/>
    <property type="match status" value="1"/>
</dbReference>
<protein>
    <submittedName>
        <fullName evidence="6">Response regulator transcription factor</fullName>
    </submittedName>
</protein>
<evidence type="ECO:0000256" key="2">
    <source>
        <dbReference type="PROSITE-ProRule" id="PRU00169"/>
    </source>
</evidence>
<comment type="caution">
    <text evidence="6">The sequence shown here is derived from an EMBL/GenBank/DDBJ whole genome shotgun (WGS) entry which is preliminary data.</text>
</comment>
<feature type="modified residue" description="4-aspartylphosphate" evidence="2">
    <location>
        <position position="52"/>
    </location>
</feature>
<dbReference type="RefSeq" id="WP_345207418.1">
    <property type="nucleotide sequence ID" value="NZ_BAABGM010000020.1"/>
</dbReference>
<dbReference type="PROSITE" id="PS50110">
    <property type="entry name" value="RESPONSE_REGULATORY"/>
    <property type="match status" value="1"/>
</dbReference>
<evidence type="ECO:0000256" key="3">
    <source>
        <dbReference type="PROSITE-ProRule" id="PRU01091"/>
    </source>
</evidence>
<sequence length="221" mass="24269">MSRILVVEDDHRIAAFIEKGLRAAGCVPVVADTAQEAEALGVAGDVDLVILDMGLPGGDGLQVLRAIRSAGRQMPVIVLTGLTERDATMCLEAGADDYMRKPFAFDELLARIRTRLRDKSSHDGMGIDVGGVHLDLRTRRVRVNGHLVELTNREFVLLEAFMRHPGHVLSREQLLSQVWGYHFDPSTNLVNVYVNALRKKVGGDLIETVRGAGYRFTADPA</sequence>
<dbReference type="Gene3D" id="6.10.250.690">
    <property type="match status" value="1"/>
</dbReference>
<dbReference type="Pfam" id="PF00486">
    <property type="entry name" value="Trans_reg_C"/>
    <property type="match status" value="1"/>
</dbReference>
<dbReference type="InterPro" id="IPR011006">
    <property type="entry name" value="CheY-like_superfamily"/>
</dbReference>
<dbReference type="PANTHER" id="PTHR48111:SF38">
    <property type="entry name" value="TWO-COMPONENT RESPONSE REGULATOR"/>
    <property type="match status" value="1"/>
</dbReference>
<dbReference type="InterPro" id="IPR039420">
    <property type="entry name" value="WalR-like"/>
</dbReference>
<keyword evidence="1 3" id="KW-0238">DNA-binding</keyword>
<keyword evidence="7" id="KW-1185">Reference proteome</keyword>
<evidence type="ECO:0000313" key="7">
    <source>
        <dbReference type="Proteomes" id="UP001500945"/>
    </source>
</evidence>
<name>A0ABP8KNM7_9MICO</name>
<proteinExistence type="predicted"/>
<dbReference type="SMART" id="SM00448">
    <property type="entry name" value="REC"/>
    <property type="match status" value="1"/>
</dbReference>
<dbReference type="SMART" id="SM00862">
    <property type="entry name" value="Trans_reg_C"/>
    <property type="match status" value="1"/>
</dbReference>
<accession>A0ABP8KNM7</accession>
<dbReference type="EMBL" id="BAABGM010000020">
    <property type="protein sequence ID" value="GAA4410322.1"/>
    <property type="molecule type" value="Genomic_DNA"/>
</dbReference>
<dbReference type="InterPro" id="IPR001867">
    <property type="entry name" value="OmpR/PhoB-type_DNA-bd"/>
</dbReference>
<keyword evidence="2" id="KW-0597">Phosphoprotein</keyword>
<dbReference type="Pfam" id="PF00072">
    <property type="entry name" value="Response_reg"/>
    <property type="match status" value="1"/>
</dbReference>
<gene>
    <name evidence="6" type="ORF">GCM10023168_29900</name>
</gene>
<feature type="domain" description="OmpR/PhoB-type" evidence="5">
    <location>
        <begin position="124"/>
        <end position="218"/>
    </location>
</feature>
<dbReference type="Gene3D" id="1.10.10.10">
    <property type="entry name" value="Winged helix-like DNA-binding domain superfamily/Winged helix DNA-binding domain"/>
    <property type="match status" value="1"/>
</dbReference>
<feature type="domain" description="Response regulatory" evidence="4">
    <location>
        <begin position="3"/>
        <end position="116"/>
    </location>
</feature>
<feature type="DNA-binding region" description="OmpR/PhoB-type" evidence="3">
    <location>
        <begin position="124"/>
        <end position="218"/>
    </location>
</feature>
<evidence type="ECO:0000313" key="6">
    <source>
        <dbReference type="EMBL" id="GAA4410322.1"/>
    </source>
</evidence>
<dbReference type="InterPro" id="IPR036388">
    <property type="entry name" value="WH-like_DNA-bd_sf"/>
</dbReference>
<dbReference type="Proteomes" id="UP001500945">
    <property type="component" value="Unassembled WGS sequence"/>
</dbReference>
<dbReference type="CDD" id="cd00383">
    <property type="entry name" value="trans_reg_C"/>
    <property type="match status" value="1"/>
</dbReference>
<organism evidence="6 7">
    <name type="scientific">Fodinibacter luteus</name>
    <dbReference type="NCBI Taxonomy" id="552064"/>
    <lineage>
        <taxon>Bacteria</taxon>
        <taxon>Bacillati</taxon>
        <taxon>Actinomycetota</taxon>
        <taxon>Actinomycetes</taxon>
        <taxon>Micrococcales</taxon>
        <taxon>Intrasporangiaceae</taxon>
        <taxon>Fodinibacter (ex Wang et al. 2009)</taxon>
    </lineage>
</organism>
<evidence type="ECO:0000256" key="1">
    <source>
        <dbReference type="ARBA" id="ARBA00023125"/>
    </source>
</evidence>
<evidence type="ECO:0000259" key="5">
    <source>
        <dbReference type="PROSITE" id="PS51755"/>
    </source>
</evidence>
<reference evidence="7" key="1">
    <citation type="journal article" date="2019" name="Int. J. Syst. Evol. Microbiol.">
        <title>The Global Catalogue of Microorganisms (GCM) 10K type strain sequencing project: providing services to taxonomists for standard genome sequencing and annotation.</title>
        <authorList>
            <consortium name="The Broad Institute Genomics Platform"/>
            <consortium name="The Broad Institute Genome Sequencing Center for Infectious Disease"/>
            <person name="Wu L."/>
            <person name="Ma J."/>
        </authorList>
    </citation>
    <scope>NUCLEOTIDE SEQUENCE [LARGE SCALE GENOMIC DNA]</scope>
    <source>
        <strain evidence="7">JCM 17809</strain>
    </source>
</reference>
<evidence type="ECO:0000259" key="4">
    <source>
        <dbReference type="PROSITE" id="PS50110"/>
    </source>
</evidence>
<dbReference type="PANTHER" id="PTHR48111">
    <property type="entry name" value="REGULATOR OF RPOS"/>
    <property type="match status" value="1"/>
</dbReference>